<evidence type="ECO:0008006" key="12">
    <source>
        <dbReference type="Google" id="ProtNLM"/>
    </source>
</evidence>
<dbReference type="GO" id="GO:0000049">
    <property type="term" value="F:tRNA binding"/>
    <property type="evidence" value="ECO:0007669"/>
    <property type="project" value="UniProtKB-UniRule"/>
</dbReference>
<evidence type="ECO:0000256" key="6">
    <source>
        <dbReference type="PROSITE-ProRule" id="PRU00209"/>
    </source>
</evidence>
<dbReference type="InterPro" id="IPR002547">
    <property type="entry name" value="tRNA-bd_dom"/>
</dbReference>
<dbReference type="InterPro" id="IPR053836">
    <property type="entry name" value="Arc1-like_N"/>
</dbReference>
<dbReference type="Pfam" id="PF01588">
    <property type="entry name" value="tRNA_bind"/>
    <property type="match status" value="1"/>
</dbReference>
<dbReference type="GO" id="GO:0006412">
    <property type="term" value="P:translation"/>
    <property type="evidence" value="ECO:0007669"/>
    <property type="project" value="UniProtKB-KW"/>
</dbReference>
<dbReference type="HOGENOM" id="CLU_061291_0_0_1"/>
<dbReference type="Gene3D" id="2.40.50.140">
    <property type="entry name" value="Nucleic acid-binding proteins"/>
    <property type="match status" value="1"/>
</dbReference>
<dbReference type="InterPro" id="IPR051270">
    <property type="entry name" value="Tyrosine-tRNA_ligase_regulator"/>
</dbReference>
<keyword evidence="5" id="KW-0648">Protein biosynthesis</keyword>
<dbReference type="eggNOG" id="KOG2241">
    <property type="taxonomic scope" value="Eukaryota"/>
</dbReference>
<dbReference type="Gramene" id="ERN04169">
    <property type="protein sequence ID" value="ERN04169"/>
    <property type="gene ID" value="AMTR_s00077p00092950"/>
</dbReference>
<evidence type="ECO:0000256" key="3">
    <source>
        <dbReference type="ARBA" id="ARBA00022555"/>
    </source>
</evidence>
<dbReference type="AlphaFoldDB" id="W1P940"/>
<evidence type="ECO:0000259" key="9">
    <source>
        <dbReference type="PROSITE" id="PS50886"/>
    </source>
</evidence>
<evidence type="ECO:0000256" key="5">
    <source>
        <dbReference type="ARBA" id="ARBA00022917"/>
    </source>
</evidence>
<evidence type="ECO:0000256" key="4">
    <source>
        <dbReference type="ARBA" id="ARBA00022884"/>
    </source>
</evidence>
<protein>
    <recommendedName>
        <fullName evidence="12">tRNA-binding domain-containing protein</fullName>
    </recommendedName>
</protein>
<dbReference type="GO" id="GO:0032991">
    <property type="term" value="C:protein-containing complex"/>
    <property type="evidence" value="ECO:0007669"/>
    <property type="project" value="UniProtKB-ARBA"/>
</dbReference>
<dbReference type="PANTHER" id="PTHR11586">
    <property type="entry name" value="TRNA-AMINOACYLATION COFACTOR ARC1 FAMILY MEMBER"/>
    <property type="match status" value="1"/>
</dbReference>
<feature type="region of interest" description="Disordered" evidence="7">
    <location>
        <begin position="166"/>
        <end position="225"/>
    </location>
</feature>
<evidence type="ECO:0000313" key="11">
    <source>
        <dbReference type="Proteomes" id="UP000017836"/>
    </source>
</evidence>
<dbReference type="Pfam" id="PF21972">
    <property type="entry name" value="Arc1p_N_like"/>
    <property type="match status" value="1"/>
</dbReference>
<dbReference type="EMBL" id="KI394293">
    <property type="protein sequence ID" value="ERN04169.1"/>
    <property type="molecule type" value="Genomic_DNA"/>
</dbReference>
<dbReference type="PANTHER" id="PTHR11586:SF33">
    <property type="entry name" value="AMINOACYL TRNA SYNTHASE COMPLEX-INTERACTING MULTIFUNCTIONAL PROTEIN 1"/>
    <property type="match status" value="1"/>
</dbReference>
<dbReference type="Proteomes" id="UP000017836">
    <property type="component" value="Unassembled WGS sequence"/>
</dbReference>
<dbReference type="PROSITE" id="PS50886">
    <property type="entry name" value="TRBD"/>
    <property type="match status" value="1"/>
</dbReference>
<dbReference type="OrthoDB" id="197206at2759"/>
<dbReference type="STRING" id="13333.W1P940"/>
<sequence length="394" mass="44108">MVEANGGAVEALSPTKRRALVSVLCNRLSLDQLELDGNDVKTLFSNILELLKKKASPEGTEEVKKWIEFGCRFLDETQSRHKMLKDYNEEMAQRSVILGDGLKPSDVDVVVFCALHSYMIGLSSSEMMKFPNVVRWMDYIQCKEDFGEAFEKIKLARTGFQPHYSRGGDRLEVDRSAKKCDPEEKEPGRKTDAEDKKKTLSEGKKKSQEKEPVEKEKKKTQEREQVEKDLDVNITALNIQVGLIRKAWRHPGADSLLVEEIDMGDGSLRQVVSGLAKYYSPEDLLNRYVLVVTNVKPGKLRDVMSSGLVLCASNEDHNIVEPLLLPKEAKIGDRVSFAGYEGKPEDVLNPKKKQLEKITPHLYTDGKGIATFKGVPFMTSAGPCTSSLVNATIK</sequence>
<organism evidence="10 11">
    <name type="scientific">Amborella trichopoda</name>
    <dbReference type="NCBI Taxonomy" id="13333"/>
    <lineage>
        <taxon>Eukaryota</taxon>
        <taxon>Viridiplantae</taxon>
        <taxon>Streptophyta</taxon>
        <taxon>Embryophyta</taxon>
        <taxon>Tracheophyta</taxon>
        <taxon>Spermatophyta</taxon>
        <taxon>Magnoliopsida</taxon>
        <taxon>Amborellales</taxon>
        <taxon>Amborellaceae</taxon>
        <taxon>Amborella</taxon>
    </lineage>
</organism>
<keyword evidence="2" id="KW-0963">Cytoplasm</keyword>
<proteinExistence type="predicted"/>
<dbReference type="InterPro" id="IPR010987">
    <property type="entry name" value="Glutathione-S-Trfase_C-like"/>
</dbReference>
<dbReference type="OMA" id="DIFYFCS"/>
<keyword evidence="4 6" id="KW-0694">RNA-binding</keyword>
<feature type="domain" description="TRNA-binding" evidence="9">
    <location>
        <begin position="233"/>
        <end position="336"/>
    </location>
</feature>
<dbReference type="InterPro" id="IPR012340">
    <property type="entry name" value="NA-bd_OB-fold"/>
</dbReference>
<gene>
    <name evidence="10" type="ORF">AMTR_s00077p00092950</name>
</gene>
<comment type="subcellular location">
    <subcellularLocation>
        <location evidence="1">Cytoplasm</location>
    </subcellularLocation>
</comment>
<dbReference type="Gene3D" id="1.20.1050.10">
    <property type="match status" value="1"/>
</dbReference>
<evidence type="ECO:0000313" key="10">
    <source>
        <dbReference type="EMBL" id="ERN04169.1"/>
    </source>
</evidence>
<keyword evidence="11" id="KW-1185">Reference proteome</keyword>
<name>W1P940_AMBTC</name>
<dbReference type="SUPFAM" id="SSF50249">
    <property type="entry name" value="Nucleic acid-binding proteins"/>
    <property type="match status" value="1"/>
</dbReference>
<dbReference type="SUPFAM" id="SSF47616">
    <property type="entry name" value="GST C-terminal domain-like"/>
    <property type="match status" value="1"/>
</dbReference>
<keyword evidence="3 6" id="KW-0820">tRNA-binding</keyword>
<feature type="domain" description="GST C-terminal" evidence="8">
    <location>
        <begin position="14"/>
        <end position="160"/>
    </location>
</feature>
<evidence type="ECO:0000256" key="1">
    <source>
        <dbReference type="ARBA" id="ARBA00004496"/>
    </source>
</evidence>
<reference evidence="11" key="1">
    <citation type="journal article" date="2013" name="Science">
        <title>The Amborella genome and the evolution of flowering plants.</title>
        <authorList>
            <consortium name="Amborella Genome Project"/>
        </authorList>
    </citation>
    <scope>NUCLEOTIDE SEQUENCE [LARGE SCALE GENOMIC DNA]</scope>
</reference>
<dbReference type="KEGG" id="atr:18432322"/>
<dbReference type="InterPro" id="IPR036282">
    <property type="entry name" value="Glutathione-S-Trfase_C_sf"/>
</dbReference>
<dbReference type="FunFam" id="2.40.50.140:FF:000047">
    <property type="entry name" value="tyrosine--tRNA ligase, cytoplasmic isoform X2"/>
    <property type="match status" value="1"/>
</dbReference>
<evidence type="ECO:0000256" key="2">
    <source>
        <dbReference type="ARBA" id="ARBA00022490"/>
    </source>
</evidence>
<evidence type="ECO:0000259" key="8">
    <source>
        <dbReference type="PROSITE" id="PS50405"/>
    </source>
</evidence>
<accession>W1P940</accession>
<dbReference type="PROSITE" id="PS50405">
    <property type="entry name" value="GST_CTER"/>
    <property type="match status" value="1"/>
</dbReference>
<dbReference type="GO" id="GO:0005737">
    <property type="term" value="C:cytoplasm"/>
    <property type="evidence" value="ECO:0007669"/>
    <property type="project" value="UniProtKB-SubCell"/>
</dbReference>
<dbReference type="CDD" id="cd02799">
    <property type="entry name" value="tRNA_bind_EMAP-II_like"/>
    <property type="match status" value="1"/>
</dbReference>
<evidence type="ECO:0000256" key="7">
    <source>
        <dbReference type="SAM" id="MobiDB-lite"/>
    </source>
</evidence>